<evidence type="ECO:0000256" key="4">
    <source>
        <dbReference type="ARBA" id="ARBA00022989"/>
    </source>
</evidence>
<dbReference type="EMBL" id="JACCKB010000038">
    <property type="protein sequence ID" value="NYZ68238.1"/>
    <property type="molecule type" value="Genomic_DNA"/>
</dbReference>
<feature type="transmembrane region" description="Helical" evidence="7">
    <location>
        <begin position="260"/>
        <end position="283"/>
    </location>
</feature>
<keyword evidence="4 7" id="KW-1133">Transmembrane helix</keyword>
<feature type="transmembrane region" description="Helical" evidence="7">
    <location>
        <begin position="353"/>
        <end position="374"/>
    </location>
</feature>
<evidence type="ECO:0000313" key="8">
    <source>
        <dbReference type="EMBL" id="NYZ68238.1"/>
    </source>
</evidence>
<feature type="transmembrane region" description="Helical" evidence="7">
    <location>
        <begin position="316"/>
        <end position="341"/>
    </location>
</feature>
<dbReference type="CDD" id="cd10336">
    <property type="entry name" value="SLC6sbd_Tyt1-Like"/>
    <property type="match status" value="1"/>
</dbReference>
<dbReference type="RefSeq" id="WP_180570256.1">
    <property type="nucleotide sequence ID" value="NZ_JACCKB010000038.1"/>
</dbReference>
<comment type="caution">
    <text evidence="8">The sequence shown here is derived from an EMBL/GenBank/DDBJ whole genome shotgun (WGS) entry which is preliminary data.</text>
</comment>
<evidence type="ECO:0000256" key="7">
    <source>
        <dbReference type="SAM" id="Phobius"/>
    </source>
</evidence>
<keyword evidence="6" id="KW-0769">Symport</keyword>
<reference evidence="8 9" key="1">
    <citation type="submission" date="2020-07" db="EMBL/GenBank/DDBJ databases">
        <title>Endozoicomonas sp. nov., isolated from sediment.</title>
        <authorList>
            <person name="Gu T."/>
        </authorList>
    </citation>
    <scope>NUCLEOTIDE SEQUENCE [LARGE SCALE GENOMIC DNA]</scope>
    <source>
        <strain evidence="8 9">SM1973</strain>
    </source>
</reference>
<gene>
    <name evidence="8" type="ORF">H0A36_19665</name>
</gene>
<keyword evidence="2 6" id="KW-0813">Transport</keyword>
<name>A0A853ICF3_9GAMM</name>
<evidence type="ECO:0000256" key="2">
    <source>
        <dbReference type="ARBA" id="ARBA00022448"/>
    </source>
</evidence>
<dbReference type="AlphaFoldDB" id="A0A853ICF3"/>
<protein>
    <recommendedName>
        <fullName evidence="6">Transporter</fullName>
    </recommendedName>
</protein>
<evidence type="ECO:0000256" key="3">
    <source>
        <dbReference type="ARBA" id="ARBA00022692"/>
    </source>
</evidence>
<proteinExistence type="inferred from homology"/>
<dbReference type="PANTHER" id="PTHR42948:SF1">
    <property type="entry name" value="TRANSPORTER"/>
    <property type="match status" value="1"/>
</dbReference>
<feature type="transmembrane region" description="Helical" evidence="7">
    <location>
        <begin position="45"/>
        <end position="69"/>
    </location>
</feature>
<dbReference type="PANTHER" id="PTHR42948">
    <property type="entry name" value="TRANSPORTER"/>
    <property type="match status" value="1"/>
</dbReference>
<evidence type="ECO:0000313" key="9">
    <source>
        <dbReference type="Proteomes" id="UP000569732"/>
    </source>
</evidence>
<dbReference type="NCBIfam" id="NF037979">
    <property type="entry name" value="Na_transp"/>
    <property type="match status" value="1"/>
</dbReference>
<evidence type="ECO:0000256" key="6">
    <source>
        <dbReference type="RuleBase" id="RU003732"/>
    </source>
</evidence>
<accession>A0A853ICF3</accession>
<dbReference type="PROSITE" id="PS00610">
    <property type="entry name" value="NA_NEUROTRAN_SYMP_1"/>
    <property type="match status" value="1"/>
</dbReference>
<comment type="similarity">
    <text evidence="6">Belongs to the sodium:neurotransmitter symporter (SNF) (TC 2.A.22) family.</text>
</comment>
<dbReference type="InterPro" id="IPR037272">
    <property type="entry name" value="SNS_sf"/>
</dbReference>
<keyword evidence="3 6" id="KW-0812">Transmembrane</keyword>
<feature type="transmembrane region" description="Helical" evidence="7">
    <location>
        <begin position="433"/>
        <end position="455"/>
    </location>
</feature>
<keyword evidence="9" id="KW-1185">Reference proteome</keyword>
<dbReference type="GO" id="GO:0015293">
    <property type="term" value="F:symporter activity"/>
    <property type="evidence" value="ECO:0007669"/>
    <property type="project" value="UniProtKB-KW"/>
</dbReference>
<feature type="transmembrane region" description="Helical" evidence="7">
    <location>
        <begin position="153"/>
        <end position="170"/>
    </location>
</feature>
<dbReference type="SUPFAM" id="SSF161070">
    <property type="entry name" value="SNF-like"/>
    <property type="match status" value="1"/>
</dbReference>
<sequence length="456" mass="48959">MAEAHKAVSGTWATRWTFILAATGSAVGLGNIWKFPYITGEYGGGAFVLVYLACIAVVGIPIMMSEVLIGRHARRNPINAMGDLAVESGSTRAWSLVGWMGVLAGFLILSFYSVIAGWALNYTADIGMGLFNGVNAKQTGEMFGDLTSNPGRLIFWHSLFMILTAIIIARGIHKGLENSVRIMMPALFVLLLVMVGYSITSTDKFGEGLKFLFAFDFSKLTGEAILVAMGHAFFTLSLGMGAIMTYGAYMPKQASIGGTVLTIAVLDTLVALVAGMAIFPIVFANGLEAGAGPGLLFVSLPQAFGSMAGGQIFGTIFFLLVSIAALSSAISLIEPAVAYIVQQHNVSRLTATICFSLIVWLLGLGTVFSFNIWSEVKLFDKNFFDLLDFLTANIMLPLGGLLISIFAGWILKRSVVLNELAMQNLVRFNTWRAAARVLSPLAVLVIFVTTLYKAFS</sequence>
<feature type="transmembrane region" description="Helical" evidence="7">
    <location>
        <begin position="12"/>
        <end position="33"/>
    </location>
</feature>
<dbReference type="Proteomes" id="UP000569732">
    <property type="component" value="Unassembled WGS sequence"/>
</dbReference>
<feature type="transmembrane region" description="Helical" evidence="7">
    <location>
        <begin position="182"/>
        <end position="200"/>
    </location>
</feature>
<feature type="transmembrane region" description="Helical" evidence="7">
    <location>
        <begin position="394"/>
        <end position="412"/>
    </location>
</feature>
<evidence type="ECO:0000256" key="1">
    <source>
        <dbReference type="ARBA" id="ARBA00004141"/>
    </source>
</evidence>
<dbReference type="GO" id="GO:0016020">
    <property type="term" value="C:membrane"/>
    <property type="evidence" value="ECO:0007669"/>
    <property type="project" value="UniProtKB-SubCell"/>
</dbReference>
<dbReference type="InterPro" id="IPR047218">
    <property type="entry name" value="YocR/YhdH-like"/>
</dbReference>
<evidence type="ECO:0000256" key="5">
    <source>
        <dbReference type="ARBA" id="ARBA00023136"/>
    </source>
</evidence>
<comment type="subcellular location">
    <subcellularLocation>
        <location evidence="1">Membrane</location>
        <topology evidence="1">Multi-pass membrane protein</topology>
    </subcellularLocation>
</comment>
<dbReference type="PRINTS" id="PR00176">
    <property type="entry name" value="NANEUSMPORT"/>
</dbReference>
<dbReference type="InterPro" id="IPR000175">
    <property type="entry name" value="Na/ntran_symport"/>
</dbReference>
<feature type="transmembrane region" description="Helical" evidence="7">
    <location>
        <begin position="96"/>
        <end position="120"/>
    </location>
</feature>
<organism evidence="8 9">
    <name type="scientific">Spartinivicinus marinus</name>
    <dbReference type="NCBI Taxonomy" id="2994442"/>
    <lineage>
        <taxon>Bacteria</taxon>
        <taxon>Pseudomonadati</taxon>
        <taxon>Pseudomonadota</taxon>
        <taxon>Gammaproteobacteria</taxon>
        <taxon>Oceanospirillales</taxon>
        <taxon>Zooshikellaceae</taxon>
        <taxon>Spartinivicinus</taxon>
    </lineage>
</organism>
<dbReference type="Pfam" id="PF00209">
    <property type="entry name" value="SNF"/>
    <property type="match status" value="2"/>
</dbReference>
<feature type="transmembrane region" description="Helical" evidence="7">
    <location>
        <begin position="220"/>
        <end position="248"/>
    </location>
</feature>
<keyword evidence="5 7" id="KW-0472">Membrane</keyword>
<dbReference type="PROSITE" id="PS50267">
    <property type="entry name" value="NA_NEUROTRAN_SYMP_3"/>
    <property type="match status" value="1"/>
</dbReference>